<dbReference type="Proteomes" id="UP001314170">
    <property type="component" value="Unassembled WGS sequence"/>
</dbReference>
<comment type="caution">
    <text evidence="1">The sequence shown here is derived from an EMBL/GenBank/DDBJ whole genome shotgun (WGS) entry which is preliminary data.</text>
</comment>
<evidence type="ECO:0008006" key="3">
    <source>
        <dbReference type="Google" id="ProtNLM"/>
    </source>
</evidence>
<organism evidence="1 2">
    <name type="scientific">Dovyalis caffra</name>
    <dbReference type="NCBI Taxonomy" id="77055"/>
    <lineage>
        <taxon>Eukaryota</taxon>
        <taxon>Viridiplantae</taxon>
        <taxon>Streptophyta</taxon>
        <taxon>Embryophyta</taxon>
        <taxon>Tracheophyta</taxon>
        <taxon>Spermatophyta</taxon>
        <taxon>Magnoliopsida</taxon>
        <taxon>eudicotyledons</taxon>
        <taxon>Gunneridae</taxon>
        <taxon>Pentapetalae</taxon>
        <taxon>rosids</taxon>
        <taxon>fabids</taxon>
        <taxon>Malpighiales</taxon>
        <taxon>Salicaceae</taxon>
        <taxon>Flacourtieae</taxon>
        <taxon>Dovyalis</taxon>
    </lineage>
</organism>
<proteinExistence type="predicted"/>
<protein>
    <recommendedName>
        <fullName evidence="3">Maturase K</fullName>
    </recommendedName>
</protein>
<accession>A0AAV1R6W8</accession>
<evidence type="ECO:0000313" key="1">
    <source>
        <dbReference type="EMBL" id="CAK7328755.1"/>
    </source>
</evidence>
<reference evidence="1 2" key="1">
    <citation type="submission" date="2024-01" db="EMBL/GenBank/DDBJ databases">
        <authorList>
            <person name="Waweru B."/>
        </authorList>
    </citation>
    <scope>NUCLEOTIDE SEQUENCE [LARGE SCALE GENOMIC DNA]</scope>
</reference>
<sequence>MEAAYLPITTGNPGKERELRSSTLTLVHRTRISIIQESTSQAQSESDYFHSSSNPLATNLALYLSIEPSALCLILFELSPRFQPPLEEFSFLDRYVGRDCNLKSLSHLVTGAPHSSFFIDVVTPVLLLPRLGFGGHISGPYCSTSDLTYLTCIFESKVKSDRSSSFHGN</sequence>
<evidence type="ECO:0000313" key="2">
    <source>
        <dbReference type="Proteomes" id="UP001314170"/>
    </source>
</evidence>
<dbReference type="EMBL" id="CAWUPB010000903">
    <property type="protein sequence ID" value="CAK7328755.1"/>
    <property type="molecule type" value="Genomic_DNA"/>
</dbReference>
<gene>
    <name evidence="1" type="ORF">DCAF_LOCUS6490</name>
</gene>
<keyword evidence="2" id="KW-1185">Reference proteome</keyword>
<dbReference type="AlphaFoldDB" id="A0AAV1R6W8"/>
<name>A0AAV1R6W8_9ROSI</name>